<dbReference type="Gene3D" id="3.40.710.10">
    <property type="entry name" value="DD-peptidase/beta-lactamase superfamily"/>
    <property type="match status" value="1"/>
</dbReference>
<organism evidence="2 3">
    <name type="scientific">Candidatus Fonsibacter lacus</name>
    <dbReference type="NCBI Taxonomy" id="2576439"/>
    <lineage>
        <taxon>Bacteria</taxon>
        <taxon>Pseudomonadati</taxon>
        <taxon>Pseudomonadota</taxon>
        <taxon>Alphaproteobacteria</taxon>
        <taxon>Candidatus Pelagibacterales</taxon>
        <taxon>Candidatus Pelagibacterales incertae sedis</taxon>
        <taxon>Candidatus Fonsibacter</taxon>
    </lineage>
</organism>
<evidence type="ECO:0000313" key="3">
    <source>
        <dbReference type="Proteomes" id="UP000747791"/>
    </source>
</evidence>
<dbReference type="InterPro" id="IPR012338">
    <property type="entry name" value="Beta-lactam/transpept-like"/>
</dbReference>
<dbReference type="InterPro" id="IPR001466">
    <property type="entry name" value="Beta-lactam-related"/>
</dbReference>
<dbReference type="PANTHER" id="PTHR43319:SF3">
    <property type="entry name" value="BETA-LACTAMASE-RELATED DOMAIN-CONTAINING PROTEIN"/>
    <property type="match status" value="1"/>
</dbReference>
<accession>A0A966M179</accession>
<sequence>MISGYCEEKYTPVKKIFEDYFLKQEEIGASFAIYKEGKPLIDLYGGFKNKNKEKWEENTIVNVFSATKGIYEIIVSILINENILDLEKPVSYYWDAFKQSNKREIKLKHILSHQSGLYRFKEKVTQQDLLDWNKIISILENQEPDHLCGEKTYYHAKTHGFLIGEIIKKTTRKSLGELVFELLSKKLKVDFFIGTPKDQLSNIASLYEDKTERKIVSEFNAFNNPEHEINFYNKQNWQIAEVPSMNGHGNARSIAKIYDVFVNDLILDKNILLSKSSINKCLTECNSRIDKSLMMPIRWSNIGLILRGGWLFGKNKESFGHNGWGGSLGFGDPLLGIGVAYTTNKINPTMGSDFRIIKLLKEFYKIH</sequence>
<comment type="caution">
    <text evidence="2">The sequence shown here is derived from an EMBL/GenBank/DDBJ whole genome shotgun (WGS) entry which is preliminary data.</text>
</comment>
<protein>
    <submittedName>
        <fullName evidence="2">Class A beta-lactamase-related serine hydrolase</fullName>
    </submittedName>
</protein>
<dbReference type="GO" id="GO:0016787">
    <property type="term" value="F:hydrolase activity"/>
    <property type="evidence" value="ECO:0007669"/>
    <property type="project" value="UniProtKB-KW"/>
</dbReference>
<reference evidence="2" key="1">
    <citation type="submission" date="2018-10" db="EMBL/GenBank/DDBJ databases">
        <title>Iterative Subtractive Binning of Freshwater Chronoseries Metagenomes Recovers Nearly Complete Genomes from over Four Hundred Novel Species.</title>
        <authorList>
            <person name="Rodriguez-R L.M."/>
            <person name="Tsementzi D."/>
            <person name="Luo C."/>
            <person name="Konstantinidis K.T."/>
        </authorList>
    </citation>
    <scope>NUCLEOTIDE SEQUENCE</scope>
    <source>
        <strain evidence="2">WB8_2A_004</strain>
    </source>
</reference>
<dbReference type="Pfam" id="PF00144">
    <property type="entry name" value="Beta-lactamase"/>
    <property type="match status" value="1"/>
</dbReference>
<dbReference type="Proteomes" id="UP000747791">
    <property type="component" value="Unassembled WGS sequence"/>
</dbReference>
<evidence type="ECO:0000313" key="2">
    <source>
        <dbReference type="EMBL" id="NCU53285.1"/>
    </source>
</evidence>
<dbReference type="AlphaFoldDB" id="A0A966M179"/>
<dbReference type="InterPro" id="IPR052907">
    <property type="entry name" value="Beta-lactamase/esterase"/>
</dbReference>
<feature type="domain" description="Beta-lactamase-related" evidence="1">
    <location>
        <begin position="21"/>
        <end position="348"/>
    </location>
</feature>
<name>A0A966M179_9PROT</name>
<dbReference type="SUPFAM" id="SSF56601">
    <property type="entry name" value="beta-lactamase/transpeptidase-like"/>
    <property type="match status" value="1"/>
</dbReference>
<evidence type="ECO:0000259" key="1">
    <source>
        <dbReference type="Pfam" id="PF00144"/>
    </source>
</evidence>
<proteinExistence type="predicted"/>
<keyword evidence="2" id="KW-0378">Hydrolase</keyword>
<dbReference type="PANTHER" id="PTHR43319">
    <property type="entry name" value="BETA-LACTAMASE-RELATED"/>
    <property type="match status" value="1"/>
</dbReference>
<gene>
    <name evidence="2" type="ORF">EBX74_03170</name>
</gene>
<dbReference type="EMBL" id="RGOB01000085">
    <property type="protein sequence ID" value="NCU53285.1"/>
    <property type="molecule type" value="Genomic_DNA"/>
</dbReference>